<comment type="subcellular location">
    <subcellularLocation>
        <location evidence="2">Endomembrane system</location>
        <topology evidence="2">Single-pass type IV membrane protein</topology>
    </subcellularLocation>
</comment>
<reference evidence="8" key="2">
    <citation type="submission" date="2025-09" db="UniProtKB">
        <authorList>
            <consortium name="Ensembl"/>
        </authorList>
    </citation>
    <scope>IDENTIFICATION</scope>
</reference>
<evidence type="ECO:0000313" key="9">
    <source>
        <dbReference type="Proteomes" id="UP000261620"/>
    </source>
</evidence>
<dbReference type="InterPro" id="IPR001388">
    <property type="entry name" value="Synaptobrevin-like"/>
</dbReference>
<dbReference type="GO" id="GO:0012505">
    <property type="term" value="C:endomembrane system"/>
    <property type="evidence" value="ECO:0007669"/>
    <property type="project" value="UniProtKB-SubCell"/>
</dbReference>
<dbReference type="PROSITE" id="PS50892">
    <property type="entry name" value="V_SNARE"/>
    <property type="match status" value="1"/>
</dbReference>
<dbReference type="SUPFAM" id="SSF58038">
    <property type="entry name" value="SNARE fusion complex"/>
    <property type="match status" value="1"/>
</dbReference>
<feature type="transmembrane region" description="Helical" evidence="6">
    <location>
        <begin position="87"/>
        <end position="109"/>
    </location>
</feature>
<evidence type="ECO:0000256" key="4">
    <source>
        <dbReference type="SAM" id="Coils"/>
    </source>
</evidence>
<keyword evidence="9" id="KW-1185">Reference proteome</keyword>
<evidence type="ECO:0000256" key="6">
    <source>
        <dbReference type="SAM" id="Phobius"/>
    </source>
</evidence>
<keyword evidence="6" id="KW-0812">Transmembrane</keyword>
<evidence type="ECO:0000256" key="5">
    <source>
        <dbReference type="SAM" id="MobiDB-lite"/>
    </source>
</evidence>
<dbReference type="PROSITE" id="PS00417">
    <property type="entry name" value="SYNAPTOBREVIN"/>
    <property type="match status" value="1"/>
</dbReference>
<dbReference type="CDD" id="cd15872">
    <property type="entry name" value="R-SNARE_VAMP5"/>
    <property type="match status" value="1"/>
</dbReference>
<keyword evidence="6" id="KW-1133">Transmembrane helix</keyword>
<dbReference type="GO" id="GO:0016192">
    <property type="term" value="P:vesicle-mediated transport"/>
    <property type="evidence" value="ECO:0007669"/>
    <property type="project" value="InterPro"/>
</dbReference>
<name>A0A3Q3WHH5_MOLML</name>
<evidence type="ECO:0000259" key="7">
    <source>
        <dbReference type="PROSITE" id="PS50892"/>
    </source>
</evidence>
<evidence type="ECO:0000256" key="1">
    <source>
        <dbReference type="ARBA" id="ARBA00008025"/>
    </source>
</evidence>
<evidence type="ECO:0000256" key="2">
    <source>
        <dbReference type="ARBA" id="ARBA00046280"/>
    </source>
</evidence>
<evidence type="ECO:0000313" key="8">
    <source>
        <dbReference type="Ensembl" id="ENSMMOP00000016856.1"/>
    </source>
</evidence>
<accession>A0A3Q3WHH5</accession>
<dbReference type="Pfam" id="PF00957">
    <property type="entry name" value="Synaptobrevin"/>
    <property type="match status" value="1"/>
</dbReference>
<dbReference type="OMA" id="VRCRIYL"/>
<dbReference type="Ensembl" id="ENSMMOT00000017133.1">
    <property type="protein sequence ID" value="ENSMMOP00000016856.1"/>
    <property type="gene ID" value="ENSMMOG00000012843.1"/>
</dbReference>
<dbReference type="InterPro" id="IPR042581">
    <property type="entry name" value="VAMP5_R-SNARE"/>
</dbReference>
<dbReference type="PRINTS" id="PR00219">
    <property type="entry name" value="SYNAPTOBREVN"/>
</dbReference>
<keyword evidence="3 4" id="KW-0175">Coiled coil</keyword>
<proteinExistence type="inferred from homology"/>
<dbReference type="Gene3D" id="1.20.5.110">
    <property type="match status" value="1"/>
</dbReference>
<dbReference type="PANTHER" id="PTHR45701">
    <property type="entry name" value="SYNAPTOBREVIN FAMILY MEMBER"/>
    <property type="match status" value="1"/>
</dbReference>
<evidence type="ECO:0000256" key="3">
    <source>
        <dbReference type="PROSITE-ProRule" id="PRU00290"/>
    </source>
</evidence>
<dbReference type="InterPro" id="IPR016444">
    <property type="entry name" value="Synaptobrevin/VAMP"/>
</dbReference>
<dbReference type="InterPro" id="IPR042855">
    <property type="entry name" value="V_SNARE_CC"/>
</dbReference>
<feature type="region of interest" description="Disordered" evidence="5">
    <location>
        <begin position="1"/>
        <end position="27"/>
    </location>
</feature>
<organism evidence="8 9">
    <name type="scientific">Mola mola</name>
    <name type="common">Ocean sunfish</name>
    <name type="synonym">Tetraodon mola</name>
    <dbReference type="NCBI Taxonomy" id="94237"/>
    <lineage>
        <taxon>Eukaryota</taxon>
        <taxon>Metazoa</taxon>
        <taxon>Chordata</taxon>
        <taxon>Craniata</taxon>
        <taxon>Vertebrata</taxon>
        <taxon>Euteleostomi</taxon>
        <taxon>Actinopterygii</taxon>
        <taxon>Neopterygii</taxon>
        <taxon>Teleostei</taxon>
        <taxon>Neoteleostei</taxon>
        <taxon>Acanthomorphata</taxon>
        <taxon>Eupercaria</taxon>
        <taxon>Tetraodontiformes</taxon>
        <taxon>Molidae</taxon>
        <taxon>Mola</taxon>
    </lineage>
</organism>
<dbReference type="GO" id="GO:0016020">
    <property type="term" value="C:membrane"/>
    <property type="evidence" value="ECO:0007669"/>
    <property type="project" value="InterPro"/>
</dbReference>
<dbReference type="Proteomes" id="UP000261620">
    <property type="component" value="Unplaced"/>
</dbReference>
<protein>
    <recommendedName>
        <fullName evidence="7">V-SNARE coiled-coil homology domain-containing protein</fullName>
    </recommendedName>
</protein>
<dbReference type="STRING" id="94237.ENSMMOP00000016856"/>
<reference evidence="8" key="1">
    <citation type="submission" date="2025-08" db="UniProtKB">
        <authorList>
            <consortium name="Ensembl"/>
        </authorList>
    </citation>
    <scope>IDENTIFICATION</scope>
</reference>
<feature type="domain" description="V-SNARE coiled-coil homology" evidence="7">
    <location>
        <begin position="21"/>
        <end position="81"/>
    </location>
</feature>
<keyword evidence="6" id="KW-0472">Membrane</keyword>
<feature type="coiled-coil region" evidence="4">
    <location>
        <begin position="43"/>
        <end position="70"/>
    </location>
</feature>
<dbReference type="AlphaFoldDB" id="A0A3Q3WHH5"/>
<comment type="similarity">
    <text evidence="1">Belongs to the synaptobrevin family.</text>
</comment>
<sequence length="116" mass="12529">MGGARGSSADAPDSLTEGRSRLQQAQEDVEEVTVIMLDNLNKANERGVKLEDLEDRADELLEKGKAFEKTTNKLKQKKRCENSRMKVISVAVGVVVVAIVIGLIVFGIISSTGGEQ</sequence>